<keyword evidence="1" id="KW-0472">Membrane</keyword>
<keyword evidence="1" id="KW-1133">Transmembrane helix</keyword>
<evidence type="ECO:0000256" key="1">
    <source>
        <dbReference type="SAM" id="Phobius"/>
    </source>
</evidence>
<dbReference type="AlphaFoldDB" id="A0A4Y4CVU0"/>
<evidence type="ECO:0000259" key="2">
    <source>
        <dbReference type="Pfam" id="PF16963"/>
    </source>
</evidence>
<dbReference type="InterPro" id="IPR038367">
    <property type="entry name" value="PelD_GGDEF_sf"/>
</dbReference>
<evidence type="ECO:0000313" key="3">
    <source>
        <dbReference type="EMBL" id="GEC95373.1"/>
    </source>
</evidence>
<feature type="transmembrane region" description="Helical" evidence="1">
    <location>
        <begin position="12"/>
        <end position="35"/>
    </location>
</feature>
<feature type="transmembrane region" description="Helical" evidence="1">
    <location>
        <begin position="47"/>
        <end position="75"/>
    </location>
</feature>
<gene>
    <name evidence="3" type="primary">pelD</name>
    <name evidence="3" type="ORF">ZRA01_14460</name>
</gene>
<proteinExistence type="predicted"/>
<dbReference type="Pfam" id="PF16963">
    <property type="entry name" value="PelD_GGDEF"/>
    <property type="match status" value="1"/>
</dbReference>
<sequence>MKILPYLTPAGAPAAAAIAEVLAVPLLVLALCVWVNPADPFFTHGPFPWVVLGPVVVALRYGALAGILAALVVLAGWFGLARQGLIGPTMPQDEFLGALVLVMICGEFGSLWSNRVRRAETMQRYIAQRLDHLTHQHYLLRLSHDRLEQDLISRPVSMRDALLNLRRITSHGMVADAAALPAAGELLRLLSQYCQIECAAVYRMEGSNIRRAADHTLGTPFELNTTDPLITFALERQELSHVALDELEQRGRSRYLVVVPLKDAVGTLQALLVVERMPFFALHEETLQMLNLLLGYYADSLNAARIAEPILRAVPACPPAFAFELMRVWHIRQTSGVRSALVALEFRSQPGFDDLALQIERLQRALDSVWACESAHGRVLLTLMPLAGESAAQGYANRVEGWISQNRGATLEEAGVTTRVVLLDQLPPAQLLQTLLQQCHVPAETRTERPRA</sequence>
<reference evidence="3 4" key="1">
    <citation type="submission" date="2019-06" db="EMBL/GenBank/DDBJ databases">
        <title>Whole genome shotgun sequence of Zoogloea ramigera NBRC 15342.</title>
        <authorList>
            <person name="Hosoyama A."/>
            <person name="Uohara A."/>
            <person name="Ohji S."/>
            <person name="Ichikawa N."/>
        </authorList>
    </citation>
    <scope>NUCLEOTIDE SEQUENCE [LARGE SCALE GENOMIC DNA]</scope>
    <source>
        <strain evidence="3 4">NBRC 15342</strain>
    </source>
</reference>
<dbReference type="OrthoDB" id="5442761at2"/>
<keyword evidence="4" id="KW-1185">Reference proteome</keyword>
<evidence type="ECO:0000313" key="4">
    <source>
        <dbReference type="Proteomes" id="UP000318422"/>
    </source>
</evidence>
<dbReference type="InterPro" id="IPR029016">
    <property type="entry name" value="GAF-like_dom_sf"/>
</dbReference>
<dbReference type="RefSeq" id="WP_141350803.1">
    <property type="nucleotide sequence ID" value="NZ_BJNV01000018.1"/>
</dbReference>
<comment type="caution">
    <text evidence="3">The sequence shown here is derived from an EMBL/GenBank/DDBJ whole genome shotgun (WGS) entry which is preliminary data.</text>
</comment>
<dbReference type="Gene3D" id="3.30.450.40">
    <property type="match status" value="1"/>
</dbReference>
<dbReference type="Gene3D" id="3.30.70.2880">
    <property type="match status" value="1"/>
</dbReference>
<protein>
    <submittedName>
        <fullName evidence="3">Pellicle/biofilm biosynthesis protein PelD</fullName>
    </submittedName>
</protein>
<dbReference type="EMBL" id="BJNV01000018">
    <property type="protein sequence ID" value="GEC95373.1"/>
    <property type="molecule type" value="Genomic_DNA"/>
</dbReference>
<dbReference type="InterPro" id="IPR031583">
    <property type="entry name" value="PelD_GGDEF"/>
</dbReference>
<dbReference type="Proteomes" id="UP000318422">
    <property type="component" value="Unassembled WGS sequence"/>
</dbReference>
<feature type="domain" description="PelD GGDEF" evidence="2">
    <location>
        <begin position="315"/>
        <end position="439"/>
    </location>
</feature>
<keyword evidence="1" id="KW-0812">Transmembrane</keyword>
<organism evidence="3 4">
    <name type="scientific">Zoogloea ramigera</name>
    <dbReference type="NCBI Taxonomy" id="350"/>
    <lineage>
        <taxon>Bacteria</taxon>
        <taxon>Pseudomonadati</taxon>
        <taxon>Pseudomonadota</taxon>
        <taxon>Betaproteobacteria</taxon>
        <taxon>Rhodocyclales</taxon>
        <taxon>Zoogloeaceae</taxon>
        <taxon>Zoogloea</taxon>
    </lineage>
</organism>
<name>A0A4Y4CVU0_ZOORA</name>
<feature type="transmembrane region" description="Helical" evidence="1">
    <location>
        <begin position="95"/>
        <end position="114"/>
    </location>
</feature>
<accession>A0A4Y4CVU0</accession>